<organism evidence="1 2">
    <name type="scientific">Anaeromyxobacter paludicola</name>
    <dbReference type="NCBI Taxonomy" id="2918171"/>
    <lineage>
        <taxon>Bacteria</taxon>
        <taxon>Pseudomonadati</taxon>
        <taxon>Myxococcota</taxon>
        <taxon>Myxococcia</taxon>
        <taxon>Myxococcales</taxon>
        <taxon>Cystobacterineae</taxon>
        <taxon>Anaeromyxobacteraceae</taxon>
        <taxon>Anaeromyxobacter</taxon>
    </lineage>
</organism>
<dbReference type="Proteomes" id="UP001162734">
    <property type="component" value="Chromosome"/>
</dbReference>
<reference evidence="2" key="1">
    <citation type="journal article" date="2022" name="Int. J. Syst. Evol. Microbiol.">
        <title>Anaeromyxobacter oryzae sp. nov., Anaeromyxobacter diazotrophicus sp. nov. and Anaeromyxobacter paludicola sp. nov., isolated from paddy soils.</title>
        <authorList>
            <person name="Itoh H."/>
            <person name="Xu Z."/>
            <person name="Mise K."/>
            <person name="Masuda Y."/>
            <person name="Ushijima N."/>
            <person name="Hayakawa C."/>
            <person name="Shiratori Y."/>
            <person name="Senoo K."/>
        </authorList>
    </citation>
    <scope>NUCLEOTIDE SEQUENCE [LARGE SCALE GENOMIC DNA]</scope>
    <source>
        <strain evidence="2">Red630</strain>
    </source>
</reference>
<proteinExistence type="predicted"/>
<name>A0ABN6N3C5_9BACT</name>
<gene>
    <name evidence="1" type="ORF">AMPC_07980</name>
</gene>
<evidence type="ECO:0000313" key="2">
    <source>
        <dbReference type="Proteomes" id="UP001162734"/>
    </source>
</evidence>
<sequence length="274" mass="29210">MRYALDMKLVAVVRTPEHPEDAARAVAAATGVTLAEGRMRLAPEPPALVTRAEEGPAESLVAALTRCGVAALAVDAAVPTDADRVVADRFSLESAGLSVRPAFGEDAFLPWPEVLAILRGLRASRTQVERDQATRSFSVGLAVATGGLRMTRQTEKTVRSSEETAEQVILVYARDGRCFLVSEHRLDVSCLGPGLHPSSAANMAEVARLLRARAPAAFHDDRLLRLGRRPLPFVAGGESRSTLGTTTVTRTDSRGSLDVLAEVMRRAVALGLLP</sequence>
<protein>
    <submittedName>
        <fullName evidence="1">Uncharacterized protein</fullName>
    </submittedName>
</protein>
<dbReference type="EMBL" id="AP025592">
    <property type="protein sequence ID" value="BDG07685.1"/>
    <property type="molecule type" value="Genomic_DNA"/>
</dbReference>
<accession>A0ABN6N3C5</accession>
<keyword evidence="2" id="KW-1185">Reference proteome</keyword>
<evidence type="ECO:0000313" key="1">
    <source>
        <dbReference type="EMBL" id="BDG07685.1"/>
    </source>
</evidence>